<dbReference type="RefSeq" id="WP_068019057.1">
    <property type="nucleotide sequence ID" value="NZ_QQAZ01000014.1"/>
</dbReference>
<evidence type="ECO:0000256" key="4">
    <source>
        <dbReference type="ARBA" id="ARBA00023186"/>
    </source>
</evidence>
<proteinExistence type="inferred from homology"/>
<name>A0A370GMQ8_9NOCA</name>
<comment type="similarity">
    <text evidence="2">Belongs to the EspG family.</text>
</comment>
<sequence>MTQQWEFSSLAFLVLCDRYRSGSVPRPLLFETDEDVTVDEMDRRRRDMWESLQDRLDGSFDGVIEVMRAPEVYVQVRSWDEHDRSNKDKQLRVHIARSGALGYVFEQAPGKLTWDSPMVTVTECDPSDLGSKVVASLPSVAAGRLPDIPVVTDPAEHITPAWRDSLIWDDVDERPVAQTQRFFQQPADLTGAIAVVQGRSKYGPRGILETNLMWRDIPGDGRYVMSLDESPVAVATGPRELAVRIQRDIDQLLERLETHWESGRPEDRY</sequence>
<dbReference type="Pfam" id="PF14011">
    <property type="entry name" value="ESX-1_EspG"/>
    <property type="match status" value="1"/>
</dbReference>
<keyword evidence="3" id="KW-0963">Cytoplasm</keyword>
<keyword evidence="6" id="KW-1185">Reference proteome</keyword>
<evidence type="ECO:0000256" key="1">
    <source>
        <dbReference type="ARBA" id="ARBA00004496"/>
    </source>
</evidence>
<comment type="caution">
    <text evidence="5">The sequence shown here is derived from an EMBL/GenBank/DDBJ whole genome shotgun (WGS) entry which is preliminary data.</text>
</comment>
<keyword evidence="4" id="KW-0143">Chaperone</keyword>
<accession>A0A370GMQ8</accession>
<evidence type="ECO:0000313" key="6">
    <source>
        <dbReference type="Proteomes" id="UP000255355"/>
    </source>
</evidence>
<dbReference type="Proteomes" id="UP000255355">
    <property type="component" value="Unassembled WGS sequence"/>
</dbReference>
<dbReference type="AlphaFoldDB" id="A0A370GMQ8"/>
<dbReference type="STRING" id="1210089.GCA_001613165_02726"/>
<dbReference type="OrthoDB" id="4561431at2"/>
<gene>
    <name evidence="5" type="ORF">DFR68_11436</name>
</gene>
<evidence type="ECO:0000256" key="3">
    <source>
        <dbReference type="ARBA" id="ARBA00022490"/>
    </source>
</evidence>
<comment type="subcellular location">
    <subcellularLocation>
        <location evidence="1">Cytoplasm</location>
    </subcellularLocation>
</comment>
<reference evidence="5 6" key="1">
    <citation type="submission" date="2018-07" db="EMBL/GenBank/DDBJ databases">
        <title>Genomic Encyclopedia of Type Strains, Phase IV (KMG-IV): sequencing the most valuable type-strain genomes for metagenomic binning, comparative biology and taxonomic classification.</title>
        <authorList>
            <person name="Goeker M."/>
        </authorList>
    </citation>
    <scope>NUCLEOTIDE SEQUENCE [LARGE SCALE GENOMIC DNA]</scope>
    <source>
        <strain evidence="5 6">DSM 44952</strain>
    </source>
</reference>
<protein>
    <submittedName>
        <fullName evidence="5">ESAT-6 protein secretion system EspG family protein</fullName>
    </submittedName>
</protein>
<dbReference type="InterPro" id="IPR025734">
    <property type="entry name" value="EspG"/>
</dbReference>
<evidence type="ECO:0000313" key="5">
    <source>
        <dbReference type="EMBL" id="RDI45015.1"/>
    </source>
</evidence>
<organism evidence="5 6">
    <name type="scientific">Nocardia mexicana</name>
    <dbReference type="NCBI Taxonomy" id="279262"/>
    <lineage>
        <taxon>Bacteria</taxon>
        <taxon>Bacillati</taxon>
        <taxon>Actinomycetota</taxon>
        <taxon>Actinomycetes</taxon>
        <taxon>Mycobacteriales</taxon>
        <taxon>Nocardiaceae</taxon>
        <taxon>Nocardia</taxon>
    </lineage>
</organism>
<evidence type="ECO:0000256" key="2">
    <source>
        <dbReference type="ARBA" id="ARBA00006411"/>
    </source>
</evidence>
<dbReference type="EMBL" id="QQAZ01000014">
    <property type="protein sequence ID" value="RDI45015.1"/>
    <property type="molecule type" value="Genomic_DNA"/>
</dbReference>